<keyword evidence="2" id="KW-1185">Reference proteome</keyword>
<dbReference type="EMBL" id="CM037624">
    <property type="protein sequence ID" value="KAH8011173.1"/>
    <property type="molecule type" value="Genomic_DNA"/>
</dbReference>
<comment type="caution">
    <text evidence="1">The sequence shown here is derived from an EMBL/GenBank/DDBJ whole genome shotgun (WGS) entry which is preliminary data.</text>
</comment>
<evidence type="ECO:0000313" key="1">
    <source>
        <dbReference type="EMBL" id="KAH8011173.1"/>
    </source>
</evidence>
<gene>
    <name evidence="1" type="ORF">K3G42_019383</name>
</gene>
<organism evidence="1 2">
    <name type="scientific">Sphaerodactylus townsendi</name>
    <dbReference type="NCBI Taxonomy" id="933632"/>
    <lineage>
        <taxon>Eukaryota</taxon>
        <taxon>Metazoa</taxon>
        <taxon>Chordata</taxon>
        <taxon>Craniata</taxon>
        <taxon>Vertebrata</taxon>
        <taxon>Euteleostomi</taxon>
        <taxon>Lepidosauria</taxon>
        <taxon>Squamata</taxon>
        <taxon>Bifurcata</taxon>
        <taxon>Gekkota</taxon>
        <taxon>Sphaerodactylidae</taxon>
        <taxon>Sphaerodactylus</taxon>
    </lineage>
</organism>
<accession>A0ACB8FVP2</accession>
<name>A0ACB8FVP2_9SAUR</name>
<reference evidence="1" key="1">
    <citation type="submission" date="2021-08" db="EMBL/GenBank/DDBJ databases">
        <title>The first chromosome-level gecko genome reveals the dynamic sex chromosomes of Neotropical dwarf geckos (Sphaerodactylidae: Sphaerodactylus).</title>
        <authorList>
            <person name="Pinto B.J."/>
            <person name="Keating S.E."/>
            <person name="Gamble T."/>
        </authorList>
    </citation>
    <scope>NUCLEOTIDE SEQUENCE</scope>
    <source>
        <strain evidence="1">TG3544</strain>
    </source>
</reference>
<protein>
    <submittedName>
        <fullName evidence="1">Uncharacterized protein</fullName>
    </submittedName>
</protein>
<dbReference type="Proteomes" id="UP000827872">
    <property type="component" value="Linkage Group LG11"/>
</dbReference>
<evidence type="ECO:0000313" key="2">
    <source>
        <dbReference type="Proteomes" id="UP000827872"/>
    </source>
</evidence>
<proteinExistence type="predicted"/>
<sequence>MIKCVYDCNDNFEMTIYSEMELDEQTEKKKLLEEKLELNLKNLQQAQMLATEHPNSANEKKFNELSQKKQLLMKNLESNMQDLIEARALVAAEPGSFSEHKLQELIEQRKHLAADLDATVQHIEKLQLQDEVIKTPEMKLQELSDKKELLMRKLESTLKELQEAQALESSKPGSVSEKEVHRLVEKKQHLLDDLFSTVKELQEAQAAVAVQPGRICEEKLQVIREKGKQLTADLEGIAHDIKKALYRASGRADLEPPDEQELHDLLEKKQLLLENLKANLKELEEVQALADSKPASLSDHEIQPLNEQRKLLNTCLDTIIQQIKETGYRCIPEMIKVSVKQKVLEFAEQRRLLSTGLKAIMEDIEDVESQTPVKDAILKTREIILEELYQKQQLLLEKLEAYSVDLQEAEALAASHPDAENMDKIKTLTEQRRLLATGLEAIMEGIREAEGLDREKLERLERIEKELADLSENRQQLWRNVELNLGDLKDLQTLSFTEPESMQEERKQALSEKSRNLATNLEALLQDMAEAQSIGSSESSITSPSGININDLFEIKRLESKLNEVQQMMVLSSVWVDGIKRQLSELKAKRGFDRWDVSLRGPLSFSKEELALYGLDEKATRKLLGKEKWVSPYLQKSFKDLHQRSLKDLQQKSGILRDTSDKELYKPKEEDAYLAECLVSIPLKVSDIDATVKYGPDDEQLEKRRALVAKLEANMKELQAFYEAQEAEQVKEKPAPETLSEQLKKTKSPFPLLISKAPVMKKSVLQHEMIIPSIPKQGSGTLPFQPEQHKLQKKAMESELRRHIIQQLKKRLPHELVTRKHDRNLLQALAFPQSPLQQANLAAAQKLLFSQPVEPGIARFQDYSPQPPRQAWEGNRLPVTDYVQKLMALKKKLLSPDLKELLENIGAPQSTALSPTSSSEKQASMLIRGRAFSESERGRS</sequence>